<keyword evidence="2" id="KW-0805">Transcription regulation</keyword>
<dbReference type="CDD" id="cd00018">
    <property type="entry name" value="AP2"/>
    <property type="match status" value="1"/>
</dbReference>
<evidence type="ECO:0000256" key="2">
    <source>
        <dbReference type="ARBA" id="ARBA00023015"/>
    </source>
</evidence>
<dbReference type="InterPro" id="IPR016177">
    <property type="entry name" value="DNA-bd_dom_sf"/>
</dbReference>
<keyword evidence="5" id="KW-0539">Nucleus</keyword>
<evidence type="ECO:0000256" key="5">
    <source>
        <dbReference type="ARBA" id="ARBA00023242"/>
    </source>
</evidence>
<dbReference type="Gene3D" id="3.30.730.10">
    <property type="entry name" value="AP2/ERF domain"/>
    <property type="match status" value="1"/>
</dbReference>
<gene>
    <name evidence="8" type="ORF">F2Q70_00023650</name>
</gene>
<dbReference type="EMBL" id="QGKY02001925">
    <property type="protein sequence ID" value="KAF2549476.1"/>
    <property type="molecule type" value="Genomic_DNA"/>
</dbReference>
<feature type="region of interest" description="Disordered" evidence="6">
    <location>
        <begin position="342"/>
        <end position="375"/>
    </location>
</feature>
<dbReference type="PANTHER" id="PTHR33703">
    <property type="entry name" value="OS07G0691300 PROTEIN"/>
    <property type="match status" value="1"/>
</dbReference>
<dbReference type="GO" id="GO:0003677">
    <property type="term" value="F:DNA binding"/>
    <property type="evidence" value="ECO:0007669"/>
    <property type="project" value="UniProtKB-KW"/>
</dbReference>
<proteinExistence type="predicted"/>
<dbReference type="Gene3D" id="3.10.450.50">
    <property type="match status" value="1"/>
</dbReference>
<evidence type="ECO:0000313" key="8">
    <source>
        <dbReference type="EMBL" id="KAF2549476.1"/>
    </source>
</evidence>
<dbReference type="Pfam" id="PF07107">
    <property type="entry name" value="WI12"/>
    <property type="match status" value="1"/>
</dbReference>
<dbReference type="InterPro" id="IPR009798">
    <property type="entry name" value="Wun1-like"/>
</dbReference>
<dbReference type="PANTHER" id="PTHR33703:SF15">
    <property type="entry name" value="WOUND-INDUCED-LIKE PROTEIN"/>
    <property type="match status" value="1"/>
</dbReference>
<dbReference type="InterPro" id="IPR032710">
    <property type="entry name" value="NTF2-like_dom_sf"/>
</dbReference>
<evidence type="ECO:0000256" key="3">
    <source>
        <dbReference type="ARBA" id="ARBA00023125"/>
    </source>
</evidence>
<evidence type="ECO:0000256" key="4">
    <source>
        <dbReference type="ARBA" id="ARBA00023163"/>
    </source>
</evidence>
<dbReference type="PROSITE" id="PS51032">
    <property type="entry name" value="AP2_ERF"/>
    <property type="match status" value="1"/>
</dbReference>
<dbReference type="GO" id="GO:0005634">
    <property type="term" value="C:nucleus"/>
    <property type="evidence" value="ECO:0007669"/>
    <property type="project" value="UniProtKB-SubCell"/>
</dbReference>
<evidence type="ECO:0000256" key="1">
    <source>
        <dbReference type="ARBA" id="ARBA00004123"/>
    </source>
</evidence>
<sequence>MATLLYMNTLHDMCNELDTLADSETKNRDVVLKLYDALRSRDVDSVHRTLTPDLDYWFHGPPPHQFLMRTLTGVSPPFEFSPLSVVSFGSTVIAEGCDAASSVSWIHAWTVSHGVITQVREYSNTSLTVTRVGSVVAGRSAEIRASHCPSVWESKFSGRAGKSVPEIREPNKVSRLWLGTFPTAEEAASAYDEAAMAMYGPLARLNFPQQCLGSEFTSTSSQSEVCRDEDKAVLDVKQEDVDCKTRPVSEIKDVKEVCGGDEHGHAYTRLNEFDEEYWSRLSSGLEKLKEEEEEVIQPQQELDMLTVADYGWPSDMQNEQGFWDPDDSFDLDELLRDIDVGLLTGHDPSQNQSQVVHPGGYDSHPLQMEPQDNNH</sequence>
<comment type="caution">
    <text evidence="8">The sequence shown here is derived from an EMBL/GenBank/DDBJ whole genome shotgun (WGS) entry which is preliminary data.</text>
</comment>
<reference evidence="8" key="1">
    <citation type="submission" date="2019-12" db="EMBL/GenBank/DDBJ databases">
        <title>Genome sequencing and annotation of Brassica cretica.</title>
        <authorList>
            <person name="Studholme D.J."/>
            <person name="Sarris P.F."/>
        </authorList>
    </citation>
    <scope>NUCLEOTIDE SEQUENCE</scope>
    <source>
        <strain evidence="8">PFS-102/07</strain>
        <tissue evidence="8">Leaf</tissue>
    </source>
</reference>
<feature type="domain" description="AP2/ERF" evidence="7">
    <location>
        <begin position="142"/>
        <end position="208"/>
    </location>
</feature>
<organism evidence="8">
    <name type="scientific">Brassica cretica</name>
    <name type="common">Mustard</name>
    <dbReference type="NCBI Taxonomy" id="69181"/>
    <lineage>
        <taxon>Eukaryota</taxon>
        <taxon>Viridiplantae</taxon>
        <taxon>Streptophyta</taxon>
        <taxon>Embryophyta</taxon>
        <taxon>Tracheophyta</taxon>
        <taxon>Spermatophyta</taxon>
        <taxon>Magnoliopsida</taxon>
        <taxon>eudicotyledons</taxon>
        <taxon>Gunneridae</taxon>
        <taxon>Pentapetalae</taxon>
        <taxon>rosids</taxon>
        <taxon>malvids</taxon>
        <taxon>Brassicales</taxon>
        <taxon>Brassicaceae</taxon>
        <taxon>Brassiceae</taxon>
        <taxon>Brassica</taxon>
    </lineage>
</organism>
<evidence type="ECO:0000259" key="7">
    <source>
        <dbReference type="PROSITE" id="PS51032"/>
    </source>
</evidence>
<keyword evidence="4" id="KW-0804">Transcription</keyword>
<accession>A0A8S9GXK0</accession>
<dbReference type="SMART" id="SM00380">
    <property type="entry name" value="AP2"/>
    <property type="match status" value="1"/>
</dbReference>
<protein>
    <recommendedName>
        <fullName evidence="7">AP2/ERF domain-containing protein</fullName>
    </recommendedName>
</protein>
<dbReference type="InterPro" id="IPR001471">
    <property type="entry name" value="AP2/ERF_dom"/>
</dbReference>
<dbReference type="GO" id="GO:0003700">
    <property type="term" value="F:DNA-binding transcription factor activity"/>
    <property type="evidence" value="ECO:0007669"/>
    <property type="project" value="InterPro"/>
</dbReference>
<evidence type="ECO:0000256" key="6">
    <source>
        <dbReference type="SAM" id="MobiDB-lite"/>
    </source>
</evidence>
<comment type="subcellular location">
    <subcellularLocation>
        <location evidence="1">Nucleus</location>
    </subcellularLocation>
</comment>
<dbReference type="AlphaFoldDB" id="A0A8S9GXK0"/>
<keyword evidence="3" id="KW-0238">DNA-binding</keyword>
<dbReference type="SUPFAM" id="SSF54427">
    <property type="entry name" value="NTF2-like"/>
    <property type="match status" value="1"/>
</dbReference>
<dbReference type="InterPro" id="IPR036955">
    <property type="entry name" value="AP2/ERF_dom_sf"/>
</dbReference>
<dbReference type="SUPFAM" id="SSF54171">
    <property type="entry name" value="DNA-binding domain"/>
    <property type="match status" value="1"/>
</dbReference>
<name>A0A8S9GXK0_BRACR</name>